<dbReference type="KEGG" id="nak:EH165_02430"/>
<dbReference type="InterPro" id="IPR014284">
    <property type="entry name" value="RNA_pol_sigma-70_dom"/>
</dbReference>
<keyword evidence="8" id="KW-1185">Reference proteome</keyword>
<accession>A0A3G8ZTQ7</accession>
<organism evidence="7 8">
    <name type="scientific">Nakamurella antarctica</name>
    <dbReference type="NCBI Taxonomy" id="1902245"/>
    <lineage>
        <taxon>Bacteria</taxon>
        <taxon>Bacillati</taxon>
        <taxon>Actinomycetota</taxon>
        <taxon>Actinomycetes</taxon>
        <taxon>Nakamurellales</taxon>
        <taxon>Nakamurellaceae</taxon>
        <taxon>Nakamurella</taxon>
    </lineage>
</organism>
<dbReference type="Gene3D" id="1.10.1740.10">
    <property type="match status" value="1"/>
</dbReference>
<dbReference type="GO" id="GO:0003677">
    <property type="term" value="F:DNA binding"/>
    <property type="evidence" value="ECO:0007669"/>
    <property type="project" value="InterPro"/>
</dbReference>
<dbReference type="InterPro" id="IPR007627">
    <property type="entry name" value="RNA_pol_sigma70_r2"/>
</dbReference>
<evidence type="ECO:0000256" key="1">
    <source>
        <dbReference type="ARBA" id="ARBA00010641"/>
    </source>
</evidence>
<keyword evidence="2" id="KW-0805">Transcription regulation</keyword>
<dbReference type="InterPro" id="IPR013324">
    <property type="entry name" value="RNA_pol_sigma_r3/r4-like"/>
</dbReference>
<feature type="domain" description="RNA polymerase sigma-70 region 2" evidence="5">
    <location>
        <begin position="26"/>
        <end position="95"/>
    </location>
</feature>
<dbReference type="Proteomes" id="UP000268084">
    <property type="component" value="Chromosome"/>
</dbReference>
<reference evidence="7 8" key="1">
    <citation type="submission" date="2018-11" db="EMBL/GenBank/DDBJ databases">
        <authorList>
            <person name="Da X."/>
        </authorList>
    </citation>
    <scope>NUCLEOTIDE SEQUENCE [LARGE SCALE GENOMIC DNA]</scope>
    <source>
        <strain evidence="7 8">S14-144</strain>
    </source>
</reference>
<sequence length="200" mass="22636">MDHGVTDDRHLLAELQAGRTLAFHELYDRHSSRVFTHCYRRTLSRSDAEDLTAEVFAVAWRRREDLRIYNGSGLLPWLLVTANNALRHQNRSAARARRLWAKLPPPMHVGDIADEVAALAGDSHDLKVLHEILAHLRRADREVIQLCVLEGLPPTVVAEATGQLPATVRSRLARALARTRKAYERVESEPPRALQIQARN</sequence>
<dbReference type="SUPFAM" id="SSF88659">
    <property type="entry name" value="Sigma3 and sigma4 domains of RNA polymerase sigma factors"/>
    <property type="match status" value="1"/>
</dbReference>
<dbReference type="NCBIfam" id="TIGR02937">
    <property type="entry name" value="sigma70-ECF"/>
    <property type="match status" value="1"/>
</dbReference>
<dbReference type="RefSeq" id="WP_124797866.1">
    <property type="nucleotide sequence ID" value="NZ_CP034170.1"/>
</dbReference>
<dbReference type="GO" id="GO:0016987">
    <property type="term" value="F:sigma factor activity"/>
    <property type="evidence" value="ECO:0007669"/>
    <property type="project" value="UniProtKB-KW"/>
</dbReference>
<evidence type="ECO:0000313" key="7">
    <source>
        <dbReference type="EMBL" id="AZI57181.1"/>
    </source>
</evidence>
<dbReference type="Gene3D" id="1.10.10.10">
    <property type="entry name" value="Winged helix-like DNA-binding domain superfamily/Winged helix DNA-binding domain"/>
    <property type="match status" value="1"/>
</dbReference>
<evidence type="ECO:0000259" key="5">
    <source>
        <dbReference type="Pfam" id="PF04542"/>
    </source>
</evidence>
<evidence type="ECO:0000256" key="2">
    <source>
        <dbReference type="ARBA" id="ARBA00023015"/>
    </source>
</evidence>
<dbReference type="EMBL" id="CP034170">
    <property type="protein sequence ID" value="AZI57181.1"/>
    <property type="molecule type" value="Genomic_DNA"/>
</dbReference>
<comment type="similarity">
    <text evidence="1">Belongs to the sigma-70 factor family. ECF subfamily.</text>
</comment>
<dbReference type="PANTHER" id="PTHR43133:SF25">
    <property type="entry name" value="RNA POLYMERASE SIGMA FACTOR RFAY-RELATED"/>
    <property type="match status" value="1"/>
</dbReference>
<reference evidence="7 8" key="2">
    <citation type="submission" date="2018-12" db="EMBL/GenBank/DDBJ databases">
        <title>Nakamurella antarcticus sp. nov., isolated from Antarctica South Shetland Islands soil.</title>
        <authorList>
            <person name="Peng F."/>
        </authorList>
    </citation>
    <scope>NUCLEOTIDE SEQUENCE [LARGE SCALE GENOMIC DNA]</scope>
    <source>
        <strain evidence="7 8">S14-144</strain>
    </source>
</reference>
<evidence type="ECO:0000256" key="4">
    <source>
        <dbReference type="ARBA" id="ARBA00023163"/>
    </source>
</evidence>
<dbReference type="GO" id="GO:0006352">
    <property type="term" value="P:DNA-templated transcription initiation"/>
    <property type="evidence" value="ECO:0007669"/>
    <property type="project" value="InterPro"/>
</dbReference>
<dbReference type="InterPro" id="IPR013249">
    <property type="entry name" value="RNA_pol_sigma70_r4_t2"/>
</dbReference>
<dbReference type="InterPro" id="IPR036388">
    <property type="entry name" value="WH-like_DNA-bd_sf"/>
</dbReference>
<dbReference type="SUPFAM" id="SSF88946">
    <property type="entry name" value="Sigma2 domain of RNA polymerase sigma factors"/>
    <property type="match status" value="1"/>
</dbReference>
<gene>
    <name evidence="7" type="ORF">EH165_02430</name>
</gene>
<dbReference type="InterPro" id="IPR039425">
    <property type="entry name" value="RNA_pol_sigma-70-like"/>
</dbReference>
<name>A0A3G8ZTQ7_9ACTN</name>
<evidence type="ECO:0000313" key="8">
    <source>
        <dbReference type="Proteomes" id="UP000268084"/>
    </source>
</evidence>
<dbReference type="OrthoDB" id="5518337at2"/>
<dbReference type="PANTHER" id="PTHR43133">
    <property type="entry name" value="RNA POLYMERASE ECF-TYPE SIGMA FACTO"/>
    <property type="match status" value="1"/>
</dbReference>
<evidence type="ECO:0000256" key="3">
    <source>
        <dbReference type="ARBA" id="ARBA00023082"/>
    </source>
</evidence>
<dbReference type="AlphaFoldDB" id="A0A3G8ZTQ7"/>
<dbReference type="Pfam" id="PF08281">
    <property type="entry name" value="Sigma70_r4_2"/>
    <property type="match status" value="1"/>
</dbReference>
<protein>
    <submittedName>
        <fullName evidence="7">Sigma-70 family RNA polymerase sigma factor</fullName>
    </submittedName>
</protein>
<keyword evidence="3" id="KW-0731">Sigma factor</keyword>
<dbReference type="Pfam" id="PF04542">
    <property type="entry name" value="Sigma70_r2"/>
    <property type="match status" value="1"/>
</dbReference>
<evidence type="ECO:0000259" key="6">
    <source>
        <dbReference type="Pfam" id="PF08281"/>
    </source>
</evidence>
<proteinExistence type="inferred from homology"/>
<dbReference type="InterPro" id="IPR013325">
    <property type="entry name" value="RNA_pol_sigma_r2"/>
</dbReference>
<feature type="domain" description="RNA polymerase sigma factor 70 region 4 type 2" evidence="6">
    <location>
        <begin position="128"/>
        <end position="178"/>
    </location>
</feature>
<keyword evidence="4" id="KW-0804">Transcription</keyword>